<organism evidence="1 2">
    <name type="scientific">Rickenella mellea</name>
    <dbReference type="NCBI Taxonomy" id="50990"/>
    <lineage>
        <taxon>Eukaryota</taxon>
        <taxon>Fungi</taxon>
        <taxon>Dikarya</taxon>
        <taxon>Basidiomycota</taxon>
        <taxon>Agaricomycotina</taxon>
        <taxon>Agaricomycetes</taxon>
        <taxon>Hymenochaetales</taxon>
        <taxon>Rickenellaceae</taxon>
        <taxon>Rickenella</taxon>
    </lineage>
</organism>
<evidence type="ECO:0000313" key="2">
    <source>
        <dbReference type="Proteomes" id="UP000294933"/>
    </source>
</evidence>
<protein>
    <submittedName>
        <fullName evidence="1">Uncharacterized protein</fullName>
    </submittedName>
</protein>
<gene>
    <name evidence="1" type="ORF">BD410DRAFT_166486</name>
</gene>
<reference evidence="1 2" key="1">
    <citation type="submission" date="2018-06" db="EMBL/GenBank/DDBJ databases">
        <title>A transcriptomic atlas of mushroom development highlights an independent origin of complex multicellularity.</title>
        <authorList>
            <consortium name="DOE Joint Genome Institute"/>
            <person name="Krizsan K."/>
            <person name="Almasi E."/>
            <person name="Merenyi Z."/>
            <person name="Sahu N."/>
            <person name="Viragh M."/>
            <person name="Koszo T."/>
            <person name="Mondo S."/>
            <person name="Kiss B."/>
            <person name="Balint B."/>
            <person name="Kues U."/>
            <person name="Barry K."/>
            <person name="Hegedus J.C."/>
            <person name="Henrissat B."/>
            <person name="Johnson J."/>
            <person name="Lipzen A."/>
            <person name="Ohm R."/>
            <person name="Nagy I."/>
            <person name="Pangilinan J."/>
            <person name="Yan J."/>
            <person name="Xiong Y."/>
            <person name="Grigoriev I.V."/>
            <person name="Hibbett D.S."/>
            <person name="Nagy L.G."/>
        </authorList>
    </citation>
    <scope>NUCLEOTIDE SEQUENCE [LARGE SCALE GENOMIC DNA]</scope>
    <source>
        <strain evidence="1 2">SZMC22713</strain>
    </source>
</reference>
<accession>A0A4Y7PHR5</accession>
<name>A0A4Y7PHR5_9AGAM</name>
<dbReference type="VEuPathDB" id="FungiDB:BD410DRAFT_166486"/>
<proteinExistence type="predicted"/>
<dbReference type="AlphaFoldDB" id="A0A4Y7PHR5"/>
<dbReference type="Proteomes" id="UP000294933">
    <property type="component" value="Unassembled WGS sequence"/>
</dbReference>
<evidence type="ECO:0000313" key="1">
    <source>
        <dbReference type="EMBL" id="TDL14805.1"/>
    </source>
</evidence>
<keyword evidence="2" id="KW-1185">Reference proteome</keyword>
<dbReference type="EMBL" id="ML170306">
    <property type="protein sequence ID" value="TDL14805.1"/>
    <property type="molecule type" value="Genomic_DNA"/>
</dbReference>
<sequence length="162" mass="18286">MYHRRGKESFTSSYAPPFGSWRCVTWRYPSCYTLEATYGIAINEKTSQHQMHRSESCLTRVQRGSDTIRRNLAPSDVYGKPSPQRLCYRFQLNCAAKHSSCKRLKPGSFSIECIANTNVDGHSHLVLFPPQSPIELCTATLIMQVLDSASFSLHPHFSAIAN</sequence>